<evidence type="ECO:0000256" key="3">
    <source>
        <dbReference type="ARBA" id="ARBA00020726"/>
    </source>
</evidence>
<evidence type="ECO:0000256" key="2">
    <source>
        <dbReference type="ARBA" id="ARBA00020213"/>
    </source>
</evidence>
<dbReference type="GO" id="GO:0004479">
    <property type="term" value="F:methionyl-tRNA formyltransferase activity"/>
    <property type="evidence" value="ECO:0007669"/>
    <property type="project" value="UniProtKB-EC"/>
</dbReference>
<dbReference type="OrthoDB" id="10268103at2759"/>
<feature type="region of interest" description="Disordered" evidence="4">
    <location>
        <begin position="474"/>
        <end position="517"/>
    </location>
</feature>
<evidence type="ECO:0000256" key="4">
    <source>
        <dbReference type="SAM" id="MobiDB-lite"/>
    </source>
</evidence>
<dbReference type="PANTHER" id="PTHR11138">
    <property type="entry name" value="METHIONYL-TRNA FORMYLTRANSFERASE"/>
    <property type="match status" value="1"/>
</dbReference>
<dbReference type="GO" id="GO:0005744">
    <property type="term" value="C:TIM23 mitochondrial import inner membrane translocase complex"/>
    <property type="evidence" value="ECO:0007669"/>
    <property type="project" value="InterPro"/>
</dbReference>
<dbReference type="AlphaFoldDB" id="A0A316UIR7"/>
<dbReference type="InterPro" id="IPR002376">
    <property type="entry name" value="Formyl_transf_N"/>
</dbReference>
<name>A0A316UIR7_9BASI</name>
<dbReference type="Pfam" id="PF00551">
    <property type="entry name" value="Formyl_trans_N"/>
    <property type="match status" value="1"/>
</dbReference>
<feature type="region of interest" description="Disordered" evidence="4">
    <location>
        <begin position="25"/>
        <end position="44"/>
    </location>
</feature>
<dbReference type="Pfam" id="PF08294">
    <property type="entry name" value="TIM21"/>
    <property type="match status" value="1"/>
</dbReference>
<dbReference type="Gene3D" id="3.10.450.320">
    <property type="entry name" value="Mitochondrial import inner membrane translocase subunit Tim21"/>
    <property type="match status" value="1"/>
</dbReference>
<dbReference type="InterPro" id="IPR041711">
    <property type="entry name" value="Met-tRNA-FMT_N"/>
</dbReference>
<dbReference type="InterPro" id="IPR038552">
    <property type="entry name" value="Tim21_IMS_sf"/>
</dbReference>
<feature type="compositionally biased region" description="Basic and acidic residues" evidence="4">
    <location>
        <begin position="708"/>
        <end position="720"/>
    </location>
</feature>
<evidence type="ECO:0000259" key="5">
    <source>
        <dbReference type="Pfam" id="PF00551"/>
    </source>
</evidence>
<feature type="region of interest" description="Disordered" evidence="4">
    <location>
        <begin position="745"/>
        <end position="767"/>
    </location>
</feature>
<feature type="compositionally biased region" description="Low complexity" evidence="4">
    <location>
        <begin position="721"/>
        <end position="730"/>
    </location>
</feature>
<dbReference type="EC" id="2.1.2.9" evidence="1"/>
<dbReference type="Proteomes" id="UP000245884">
    <property type="component" value="Unassembled WGS sequence"/>
</dbReference>
<dbReference type="SUPFAM" id="SSF53328">
    <property type="entry name" value="Formyltransferase"/>
    <property type="match status" value="1"/>
</dbReference>
<keyword evidence="7" id="KW-1185">Reference proteome</keyword>
<dbReference type="EMBL" id="KZ819679">
    <property type="protein sequence ID" value="PWN24814.1"/>
    <property type="molecule type" value="Genomic_DNA"/>
</dbReference>
<protein>
    <recommendedName>
        <fullName evidence="3">Mitochondrial import inner membrane translocase subunit TIM21</fullName>
        <ecNumber evidence="1">2.1.2.9</ecNumber>
    </recommendedName>
    <alternativeName>
        <fullName evidence="2">Mitochondrial import inner membrane translocase subunit Tim21</fullName>
    </alternativeName>
</protein>
<dbReference type="InterPro" id="IPR036477">
    <property type="entry name" value="Formyl_transf_N_sf"/>
</dbReference>
<dbReference type="Gene3D" id="3.40.50.12230">
    <property type="match status" value="1"/>
</dbReference>
<dbReference type="STRING" id="1569628.A0A316UIR7"/>
<proteinExistence type="predicted"/>
<accession>A0A316UIR7</accession>
<reference evidence="6 7" key="1">
    <citation type="journal article" date="2018" name="Mol. Biol. Evol.">
        <title>Broad Genomic Sampling Reveals a Smut Pathogenic Ancestry of the Fungal Clade Ustilaginomycotina.</title>
        <authorList>
            <person name="Kijpornyongpan T."/>
            <person name="Mondo S.J."/>
            <person name="Barry K."/>
            <person name="Sandor L."/>
            <person name="Lee J."/>
            <person name="Lipzen A."/>
            <person name="Pangilinan J."/>
            <person name="LaButti K."/>
            <person name="Hainaut M."/>
            <person name="Henrissat B."/>
            <person name="Grigoriev I.V."/>
            <person name="Spatafora J.W."/>
            <person name="Aime M.C."/>
        </authorList>
    </citation>
    <scope>NUCLEOTIDE SEQUENCE [LARGE SCALE GENOMIC DNA]</scope>
    <source>
        <strain evidence="6 7">MCA 5214</strain>
    </source>
</reference>
<evidence type="ECO:0000256" key="1">
    <source>
        <dbReference type="ARBA" id="ARBA00012261"/>
    </source>
</evidence>
<dbReference type="PANTHER" id="PTHR11138:SF5">
    <property type="entry name" value="METHIONYL-TRNA FORMYLTRANSFERASE, MITOCHONDRIAL"/>
    <property type="match status" value="1"/>
</dbReference>
<evidence type="ECO:0000313" key="7">
    <source>
        <dbReference type="Proteomes" id="UP000245884"/>
    </source>
</evidence>
<dbReference type="GeneID" id="37029716"/>
<dbReference type="RefSeq" id="XP_025359426.1">
    <property type="nucleotide sequence ID" value="XM_025507893.1"/>
</dbReference>
<feature type="region of interest" description="Disordered" evidence="4">
    <location>
        <begin position="697"/>
        <end position="732"/>
    </location>
</feature>
<organism evidence="6 7">
    <name type="scientific">Jaminaea rosea</name>
    <dbReference type="NCBI Taxonomy" id="1569628"/>
    <lineage>
        <taxon>Eukaryota</taxon>
        <taxon>Fungi</taxon>
        <taxon>Dikarya</taxon>
        <taxon>Basidiomycota</taxon>
        <taxon>Ustilaginomycotina</taxon>
        <taxon>Exobasidiomycetes</taxon>
        <taxon>Microstromatales</taxon>
        <taxon>Microstromatales incertae sedis</taxon>
        <taxon>Jaminaea</taxon>
    </lineage>
</organism>
<gene>
    <name evidence="6" type="ORF">BDZ90DRAFT_256518</name>
</gene>
<dbReference type="CDD" id="cd08646">
    <property type="entry name" value="FMT_core_Met-tRNA-FMT_N"/>
    <property type="match status" value="1"/>
</dbReference>
<dbReference type="InterPro" id="IPR013261">
    <property type="entry name" value="Tim21"/>
</dbReference>
<dbReference type="GO" id="GO:0030150">
    <property type="term" value="P:protein import into mitochondrial matrix"/>
    <property type="evidence" value="ECO:0007669"/>
    <property type="project" value="InterPro"/>
</dbReference>
<feature type="compositionally biased region" description="Low complexity" evidence="4">
    <location>
        <begin position="492"/>
        <end position="505"/>
    </location>
</feature>
<evidence type="ECO:0000313" key="6">
    <source>
        <dbReference type="EMBL" id="PWN24814.1"/>
    </source>
</evidence>
<feature type="domain" description="Formyl transferase N-terminal" evidence="5">
    <location>
        <begin position="133"/>
        <end position="215"/>
    </location>
</feature>
<sequence length="814" mass="88685">MATLISLRAAPIRCSRLASSASHRSGYITARSRSSSTSRTPPPPPYNVLFCGTDSFAATILQGLHRSPSIAHSITVAVPAEQKYHSATREGSRRRAAASAVTQPPVLDYAHRHDLPAIRVTDFKNDDLPLPGSSSSPLLVTASFGKLVPAWLLDLYPSPSLTLNVHPSLLPDLRGAAPIQWAIARGYEKTGVSIQQLGRETFDQGDLLAQEKVDLPIEGGRRVAYAEVERLLAQASSELLVDTLASLPQRHATADPQDGAKATLAPKIKAEHGRVDWQAMSAKEIEARHRGFGHQINLYTYLHRSDSPQAVRTLLLDVHHVPSTASLPERAKVLRDNPQYPSGTAVFAPTSPHAGEREIIYVKTTVRQEGEVGLLAVRRLMCAGKAEQATLRDWWRGYGRPKGEMPLLRFVSHDNGGIAAATSSGQSRILQAQSQQQRSRTTAATASIASSSSATLIGQQMRAFSSRATHCSHFSKQRAYSTRPPQPPPSPSSFNTASMTPNTSPTAPPPRPPRRRGTIYKLTGDGLSWSQLHPVQKVFRTGEKGGQLTVVVLGTALTAAVLWALLSDMFAPNSPSVIFKDACGRVERCEEIYHHLLPPLRFHLHPTPSFTSSPNPTNPIIGALGGGSGSTHRGSHLPPTRVVREERTGKEVLHMRFYIEARDKERDWTYAEKGRQGVRDGWEWMRTQLGEAWESLTEGVEGGAQQQHHHEEMSRAEAEARGQASASSSGPSVVGRILSSLSFLPASKSSSSSGKANRREPGTFATGEAHVEMVRNVGSNDTWQYRRIMVDVPKSGTLGATRVWVVKREGEVVR</sequence>